<evidence type="ECO:0000313" key="4">
    <source>
        <dbReference type="Proteomes" id="UP001497457"/>
    </source>
</evidence>
<sequence length="293" mass="33071">MAKLVAKWDSWVHKIWLDICVEEVMANNRPQQCLNSLGYANLIKKFIDRTKRPYTRDQHKNRWDNLKRTYTQWKTLNIKASGLGRDPITGCIDATDEWWEEQNAAMPGCLMFKTAPLEFEDEMRILFDSICVTNATAFVAGGNVNASPTAAGASQGNNDDLGLDMPSNDITSPAVGKRSAEKRPAAHGASPKGKKGKKTYRDGLMKRLVDAYEKKSESSKNSATSTVVDHVREEIAHLMDVVIESGAEEGSDEHYYATQLLIKKEYRDVFMTLKTPTGRLAWLKRTWEDKNKH</sequence>
<feature type="region of interest" description="Disordered" evidence="1">
    <location>
        <begin position="148"/>
        <end position="198"/>
    </location>
</feature>
<reference evidence="4" key="1">
    <citation type="submission" date="2024-06" db="EMBL/GenBank/DDBJ databases">
        <authorList>
            <person name="Ryan C."/>
        </authorList>
    </citation>
    <scope>NUCLEOTIDE SEQUENCE [LARGE SCALE GENOMIC DNA]</scope>
</reference>
<dbReference type="PANTHER" id="PTHR47851:SF8">
    <property type="entry name" value="NO APICAL MERISTEM-ASSOCIATED C-TERMINAL DOMAIN-CONTAINING PROTEIN"/>
    <property type="match status" value="1"/>
</dbReference>
<dbReference type="EMBL" id="OZ075145">
    <property type="protein sequence ID" value="CAL5048177.1"/>
    <property type="molecule type" value="Genomic_DNA"/>
</dbReference>
<organism evidence="3 4">
    <name type="scientific">Urochloa decumbens</name>
    <dbReference type="NCBI Taxonomy" id="240449"/>
    <lineage>
        <taxon>Eukaryota</taxon>
        <taxon>Viridiplantae</taxon>
        <taxon>Streptophyta</taxon>
        <taxon>Embryophyta</taxon>
        <taxon>Tracheophyta</taxon>
        <taxon>Spermatophyta</taxon>
        <taxon>Magnoliopsida</taxon>
        <taxon>Liliopsida</taxon>
        <taxon>Poales</taxon>
        <taxon>Poaceae</taxon>
        <taxon>PACMAD clade</taxon>
        <taxon>Panicoideae</taxon>
        <taxon>Panicodae</taxon>
        <taxon>Paniceae</taxon>
        <taxon>Melinidinae</taxon>
        <taxon>Urochloa</taxon>
    </lineage>
</organism>
<dbReference type="Pfam" id="PF12776">
    <property type="entry name" value="Myb_DNA-bind_3"/>
    <property type="match status" value="1"/>
</dbReference>
<dbReference type="InterPro" id="IPR024752">
    <property type="entry name" value="Myb/SANT-like_dom"/>
</dbReference>
<gene>
    <name evidence="3" type="ORF">URODEC1_LOCUS90301</name>
</gene>
<evidence type="ECO:0000259" key="2">
    <source>
        <dbReference type="Pfam" id="PF12776"/>
    </source>
</evidence>
<reference evidence="3 4" key="2">
    <citation type="submission" date="2024-10" db="EMBL/GenBank/DDBJ databases">
        <authorList>
            <person name="Ryan C."/>
        </authorList>
    </citation>
    <scope>NUCLEOTIDE SEQUENCE [LARGE SCALE GENOMIC DNA]</scope>
</reference>
<dbReference type="AlphaFoldDB" id="A0ABC9E1L0"/>
<evidence type="ECO:0000256" key="1">
    <source>
        <dbReference type="SAM" id="MobiDB-lite"/>
    </source>
</evidence>
<name>A0ABC9E1L0_9POAL</name>
<evidence type="ECO:0000313" key="3">
    <source>
        <dbReference type="EMBL" id="CAL5048177.1"/>
    </source>
</evidence>
<feature type="compositionally biased region" description="Polar residues" evidence="1">
    <location>
        <begin position="148"/>
        <end position="158"/>
    </location>
</feature>
<feature type="domain" description="Myb/SANT-like" evidence="2">
    <location>
        <begin position="7"/>
        <end position="101"/>
    </location>
</feature>
<dbReference type="PANTHER" id="PTHR47851">
    <property type="entry name" value="OS06G0588700 PROTEIN-RELATED"/>
    <property type="match status" value="1"/>
</dbReference>
<proteinExistence type="predicted"/>
<dbReference type="Proteomes" id="UP001497457">
    <property type="component" value="Chromosome 35b"/>
</dbReference>
<protein>
    <recommendedName>
        <fullName evidence="2">Myb/SANT-like domain-containing protein</fullName>
    </recommendedName>
</protein>
<accession>A0ABC9E1L0</accession>
<keyword evidence="4" id="KW-1185">Reference proteome</keyword>